<feature type="transmembrane region" description="Helical" evidence="21">
    <location>
        <begin position="1352"/>
        <end position="1376"/>
    </location>
</feature>
<protein>
    <recommendedName>
        <fullName evidence="18">Protein crumbs homolog 2</fullName>
    </recommendedName>
    <alternativeName>
        <fullName evidence="19">Crumbs-like protein 2</fullName>
    </alternativeName>
</protein>
<feature type="domain" description="EGF-like" evidence="23">
    <location>
        <begin position="399"/>
        <end position="435"/>
    </location>
</feature>
<feature type="domain" description="Laminin G" evidence="22">
    <location>
        <begin position="523"/>
        <end position="708"/>
    </location>
</feature>
<dbReference type="FunFam" id="2.10.25.10:FF:000829">
    <property type="entry name" value="Crumbs homolog 2"/>
    <property type="match status" value="1"/>
</dbReference>
<dbReference type="GO" id="GO:0005509">
    <property type="term" value="F:calcium ion binding"/>
    <property type="evidence" value="ECO:0007669"/>
    <property type="project" value="InterPro"/>
</dbReference>
<dbReference type="FunFam" id="2.60.120.200:FF:000081">
    <property type="entry name" value="Crumbs 1, cell polarity complex component"/>
    <property type="match status" value="1"/>
</dbReference>
<feature type="disulfide bond" evidence="20">
    <location>
        <begin position="511"/>
        <end position="520"/>
    </location>
</feature>
<evidence type="ECO:0000313" key="24">
    <source>
        <dbReference type="Ensembl" id="ENSMMOP00000013524.1"/>
    </source>
</evidence>
<organism evidence="24 25">
    <name type="scientific">Mola mola</name>
    <name type="common">Ocean sunfish</name>
    <name type="synonym">Tetraodon mola</name>
    <dbReference type="NCBI Taxonomy" id="94237"/>
    <lineage>
        <taxon>Eukaryota</taxon>
        <taxon>Metazoa</taxon>
        <taxon>Chordata</taxon>
        <taxon>Craniata</taxon>
        <taxon>Vertebrata</taxon>
        <taxon>Euteleostomi</taxon>
        <taxon>Actinopterygii</taxon>
        <taxon>Neopterygii</taxon>
        <taxon>Teleostei</taxon>
        <taxon>Neoteleostei</taxon>
        <taxon>Acanthomorphata</taxon>
        <taxon>Eupercaria</taxon>
        <taxon>Tetraodontiformes</taxon>
        <taxon>Molidae</taxon>
        <taxon>Mola</taxon>
    </lineage>
</organism>
<reference evidence="24" key="2">
    <citation type="submission" date="2025-09" db="UniProtKB">
        <authorList>
            <consortium name="Ensembl"/>
        </authorList>
    </citation>
    <scope>IDENTIFICATION</scope>
</reference>
<dbReference type="FunFam" id="2.10.25.10:FF:000391">
    <property type="entry name" value="Weary, isoform C"/>
    <property type="match status" value="1"/>
</dbReference>
<dbReference type="GO" id="GO:0016324">
    <property type="term" value="C:apical plasma membrane"/>
    <property type="evidence" value="ECO:0007669"/>
    <property type="project" value="UniProtKB-SubCell"/>
</dbReference>
<keyword evidence="16" id="KW-0966">Cell projection</keyword>
<dbReference type="GO" id="GO:0007369">
    <property type="term" value="P:gastrulation"/>
    <property type="evidence" value="ECO:0007669"/>
    <property type="project" value="UniProtKB-KW"/>
</dbReference>
<evidence type="ECO:0000256" key="4">
    <source>
        <dbReference type="ARBA" id="ARBA00022475"/>
    </source>
</evidence>
<dbReference type="PROSITE" id="PS00022">
    <property type="entry name" value="EGF_1"/>
    <property type="match status" value="13"/>
</dbReference>
<feature type="disulfide bond" evidence="20">
    <location>
        <begin position="104"/>
        <end position="113"/>
    </location>
</feature>
<keyword evidence="14" id="KW-0325">Glycoprotein</keyword>
<feature type="disulfide bond" evidence="20">
    <location>
        <begin position="736"/>
        <end position="745"/>
    </location>
</feature>
<keyword evidence="13 20" id="KW-1015">Disulfide bond</keyword>
<keyword evidence="5 20" id="KW-0245">EGF-like domain</keyword>
<dbReference type="Pfam" id="PF02210">
    <property type="entry name" value="Laminin_G_2"/>
    <property type="match status" value="2"/>
</dbReference>
<dbReference type="GO" id="GO:0032991">
    <property type="term" value="C:protein-containing complex"/>
    <property type="evidence" value="ECO:0007669"/>
    <property type="project" value="UniProtKB-ARBA"/>
</dbReference>
<feature type="domain" description="EGF-like" evidence="23">
    <location>
        <begin position="116"/>
        <end position="152"/>
    </location>
</feature>
<dbReference type="PANTHER" id="PTHR12916:SF9">
    <property type="entry name" value="NEUROGENIC LOCUS NOTCH HOMOLOG PROTEIN 1-RELATED"/>
    <property type="match status" value="1"/>
</dbReference>
<dbReference type="InterPro" id="IPR013320">
    <property type="entry name" value="ConA-like_dom_sf"/>
</dbReference>
<evidence type="ECO:0000256" key="5">
    <source>
        <dbReference type="ARBA" id="ARBA00022536"/>
    </source>
</evidence>
<dbReference type="InterPro" id="IPR001791">
    <property type="entry name" value="Laminin_G"/>
</dbReference>
<feature type="domain" description="EGF-like" evidence="23">
    <location>
        <begin position="481"/>
        <end position="521"/>
    </location>
</feature>
<dbReference type="PROSITE" id="PS50026">
    <property type="entry name" value="EGF_3"/>
    <property type="match status" value="17"/>
</dbReference>
<dbReference type="GO" id="GO:0007163">
    <property type="term" value="P:establishment or maintenance of cell polarity"/>
    <property type="evidence" value="ECO:0007669"/>
    <property type="project" value="UniProtKB-ARBA"/>
</dbReference>
<feature type="domain" description="EGF-like" evidence="23">
    <location>
        <begin position="437"/>
        <end position="479"/>
    </location>
</feature>
<dbReference type="PROSITE" id="PS01187">
    <property type="entry name" value="EGF_CA"/>
    <property type="match status" value="4"/>
</dbReference>
<accession>A0A3Q3WVZ1</accession>
<feature type="domain" description="EGF-like" evidence="23">
    <location>
        <begin position="345"/>
        <end position="397"/>
    </location>
</feature>
<dbReference type="GO" id="GO:0051240">
    <property type="term" value="P:positive regulation of multicellular organismal process"/>
    <property type="evidence" value="ECO:0007669"/>
    <property type="project" value="UniProtKB-ARBA"/>
</dbReference>
<feature type="domain" description="EGF-like" evidence="23">
    <location>
        <begin position="1212"/>
        <end position="1247"/>
    </location>
</feature>
<dbReference type="FunFam" id="2.10.25.10:FF:000208">
    <property type="entry name" value="Crumbs 2, cell polarity complex component"/>
    <property type="match status" value="1"/>
</dbReference>
<evidence type="ECO:0000256" key="15">
    <source>
        <dbReference type="ARBA" id="ARBA00023218"/>
    </source>
</evidence>
<feature type="disulfide bond" evidence="20">
    <location>
        <begin position="1216"/>
        <end position="1226"/>
    </location>
</feature>
<dbReference type="CDD" id="cd00054">
    <property type="entry name" value="EGF_CA"/>
    <property type="match status" value="14"/>
</dbReference>
<feature type="disulfide bond" evidence="20">
    <location>
        <begin position="960"/>
        <end position="969"/>
    </location>
</feature>
<dbReference type="InterPro" id="IPR009030">
    <property type="entry name" value="Growth_fac_rcpt_cys_sf"/>
</dbReference>
<feature type="domain" description="EGF-like" evidence="23">
    <location>
        <begin position="268"/>
        <end position="305"/>
    </location>
</feature>
<evidence type="ECO:0000256" key="2">
    <source>
        <dbReference type="ARBA" id="ARBA00004316"/>
    </source>
</evidence>
<dbReference type="FunFam" id="2.60.120.200:FF:000130">
    <property type="entry name" value="Crumbs 2, cell polarity complex component"/>
    <property type="match status" value="1"/>
</dbReference>
<dbReference type="GO" id="GO:0043226">
    <property type="term" value="C:organelle"/>
    <property type="evidence" value="ECO:0007669"/>
    <property type="project" value="UniProtKB-ARBA"/>
</dbReference>
<feature type="domain" description="Laminin G" evidence="22">
    <location>
        <begin position="749"/>
        <end position="932"/>
    </location>
</feature>
<feature type="domain" description="EGF-like" evidence="23">
    <location>
        <begin position="154"/>
        <end position="190"/>
    </location>
</feature>
<proteinExistence type="inferred from homology"/>
<evidence type="ECO:0000313" key="25">
    <source>
        <dbReference type="Proteomes" id="UP000261620"/>
    </source>
</evidence>
<keyword evidence="25" id="KW-1185">Reference proteome</keyword>
<keyword evidence="15" id="KW-0306">Gastrulation</keyword>
<evidence type="ECO:0000259" key="22">
    <source>
        <dbReference type="PROSITE" id="PS50025"/>
    </source>
</evidence>
<evidence type="ECO:0000256" key="1">
    <source>
        <dbReference type="ARBA" id="ARBA00004247"/>
    </source>
</evidence>
<dbReference type="InterPro" id="IPR000742">
    <property type="entry name" value="EGF"/>
</dbReference>
<dbReference type="FunFam" id="2.10.25.10:FF:000004">
    <property type="entry name" value="Neurogenic locus notch 1"/>
    <property type="match status" value="1"/>
</dbReference>
<dbReference type="PRINTS" id="PR01983">
    <property type="entry name" value="NOTCH"/>
</dbReference>
<keyword evidence="7" id="KW-0479">Metal-binding</keyword>
<dbReference type="SUPFAM" id="SSF49899">
    <property type="entry name" value="Concanavalin A-like lectins/glucanases"/>
    <property type="match status" value="3"/>
</dbReference>
<keyword evidence="4" id="KW-1003">Cell membrane</keyword>
<dbReference type="GO" id="GO:0007409">
    <property type="term" value="P:axonogenesis"/>
    <property type="evidence" value="ECO:0007669"/>
    <property type="project" value="UniProtKB-ARBA"/>
</dbReference>
<dbReference type="SMART" id="SM00282">
    <property type="entry name" value="LamG"/>
    <property type="match status" value="3"/>
</dbReference>
<feature type="domain" description="EGF-like" evidence="23">
    <location>
        <begin position="710"/>
        <end position="746"/>
    </location>
</feature>
<keyword evidence="10" id="KW-0106">Calcium</keyword>
<keyword evidence="6 21" id="KW-0812">Transmembrane</keyword>
<dbReference type="Gene3D" id="2.60.120.200">
    <property type="match status" value="3"/>
</dbReference>
<feature type="disulfide bond" evidence="20">
    <location>
        <begin position="425"/>
        <end position="434"/>
    </location>
</feature>
<evidence type="ECO:0000256" key="14">
    <source>
        <dbReference type="ARBA" id="ARBA00023180"/>
    </source>
</evidence>
<evidence type="ECO:0000256" key="9">
    <source>
        <dbReference type="ARBA" id="ARBA00022737"/>
    </source>
</evidence>
<feature type="disulfide bond" evidence="20">
    <location>
        <begin position="180"/>
        <end position="189"/>
    </location>
</feature>
<keyword evidence="9" id="KW-0677">Repeat</keyword>
<evidence type="ECO:0000259" key="23">
    <source>
        <dbReference type="PROSITE" id="PS50026"/>
    </source>
</evidence>
<feature type="domain" description="Laminin G" evidence="22">
    <location>
        <begin position="998"/>
        <end position="1172"/>
    </location>
</feature>
<dbReference type="GO" id="GO:0003008">
    <property type="term" value="P:system process"/>
    <property type="evidence" value="ECO:0007669"/>
    <property type="project" value="UniProtKB-ARBA"/>
</dbReference>
<comment type="subcellular location">
    <subcellularLocation>
        <location evidence="1">Apical cell membrane</location>
        <topology evidence="1">Single-pass type I membrane protein</topology>
    </subcellularLocation>
    <subcellularLocation>
        <location evidence="2">Cell projection</location>
    </subcellularLocation>
</comment>
<feature type="disulfide bond" evidence="20">
    <location>
        <begin position="1200"/>
        <end position="1209"/>
    </location>
</feature>
<feature type="disulfide bond" evidence="20">
    <location>
        <begin position="387"/>
        <end position="396"/>
    </location>
</feature>
<dbReference type="FunFam" id="2.10.25.10:FF:000109">
    <property type="entry name" value="Notch homolog 4, [Drosophila]"/>
    <property type="match status" value="1"/>
</dbReference>
<name>A0A3Q3WVZ1_MOLML</name>
<feature type="domain" description="EGF-like" evidence="23">
    <location>
        <begin position="934"/>
        <end position="970"/>
    </location>
</feature>
<feature type="domain" description="EGF-like" evidence="23">
    <location>
        <begin position="307"/>
        <end position="343"/>
    </location>
</feature>
<dbReference type="FunFam" id="2.10.25.10:FF:000659">
    <property type="entry name" value="Crumbs cell polarity complex component 2b"/>
    <property type="match status" value="1"/>
</dbReference>
<feature type="disulfide bond" evidence="20">
    <location>
        <begin position="142"/>
        <end position="151"/>
    </location>
</feature>
<evidence type="ECO:0000256" key="11">
    <source>
        <dbReference type="ARBA" id="ARBA00022989"/>
    </source>
</evidence>
<dbReference type="FunFam" id="2.10.25.10:FF:000122">
    <property type="entry name" value="Protein crumbs homolog 2"/>
    <property type="match status" value="1"/>
</dbReference>
<dbReference type="SUPFAM" id="SSF57196">
    <property type="entry name" value="EGF/Laminin"/>
    <property type="match status" value="12"/>
</dbReference>
<feature type="disulfide bond" evidence="20">
    <location>
        <begin position="218"/>
        <end position="227"/>
    </location>
</feature>
<dbReference type="InterPro" id="IPR000152">
    <property type="entry name" value="EGF-type_Asp/Asn_hydroxyl_site"/>
</dbReference>
<dbReference type="FunFam" id="2.10.25.10:FF:000796">
    <property type="entry name" value="Crumbs cell polarity complex component 2b"/>
    <property type="match status" value="1"/>
</dbReference>
<dbReference type="Pfam" id="PF12661">
    <property type="entry name" value="hEGF"/>
    <property type="match status" value="3"/>
</dbReference>
<dbReference type="SMART" id="SM00179">
    <property type="entry name" value="EGF_CA"/>
    <property type="match status" value="17"/>
</dbReference>
<dbReference type="PROSITE" id="PS50025">
    <property type="entry name" value="LAM_G_DOMAIN"/>
    <property type="match status" value="3"/>
</dbReference>
<evidence type="ECO:0000256" key="12">
    <source>
        <dbReference type="ARBA" id="ARBA00023136"/>
    </source>
</evidence>
<dbReference type="CDD" id="cd00110">
    <property type="entry name" value="LamG"/>
    <property type="match status" value="3"/>
</dbReference>
<evidence type="ECO:0000256" key="21">
    <source>
        <dbReference type="SAM" id="Phobius"/>
    </source>
</evidence>
<keyword evidence="3" id="KW-0217">Developmental protein</keyword>
<dbReference type="FunFam" id="2.10.25.10:FF:000123">
    <property type="entry name" value="Crumbs homolog 1 (Drosophila)"/>
    <property type="match status" value="1"/>
</dbReference>
<dbReference type="Ensembl" id="ENSMMOT00000013746.1">
    <property type="protein sequence ID" value="ENSMMOP00000013524.1"/>
    <property type="gene ID" value="ENSMMOG00000010373.1"/>
</dbReference>
<sequence length="1415" mass="155509">SLPSTVGIFCTATSDNCLSVPCQNGASCLDTVDDYACICLSEGVRYMGKNCDELYDACFFVPCESCTSTPGTTEYHCIYECQNNPCSKPRSLCVDQLNGYFCRCPEGYGGQDCRTHVTDCTDEPCRNNGTCVLRPDGFECQCAPGFEGKTCEEDVNECLSEPCQNGAICIDGVAEFLCFCVPGFQGYNCEIDINECASRPCENNATCINEKDHYECECLVGFAGVNCETETDECESSPCLNGGTCHDLISMYVCECLPGFDGINCGLDISECASEPCQNGAICHDMVNSYECDCSDTGFEGQHCEVDIPECASNPCQHGASCLEEVKGYACLCWPGYEGANCETDIDECAEQPCVNNGKCFERSNLSHWELNWELSFADAGGYICQCQPGFAGENCSVNINECESEPCQNGGNCEDKINGYTCACAAGFQGELCEVNIDECEKQPCQNGGWCEDGRASYTCHCPEAEEDELPWGGDHCDVKLHGCVDHECQNGATCHPWLKGTEHGHKCLCPHGFYDEHCSTKTTFSFSTPGFILLQVSLKDRTRREVEHYTHHGFGIQLRFRTTIPNMLVFYQGDVDNHLLLEILNGGLHAKAFSEESELDVTFPGLVCDGDWRDVHVLLNNEGLVLVLKSPGCDRDGCKVTDDGADRIFRPSESFSQIYVGGAPEKLLKSSLTGAGFIGCMEDLIIDSKPILPQTFPEGQGHELGCSKTEWCKSDPCYGHGRCVDLWTSYWCNCYRPFHGGGCSEEFPSWTYSHEDTVSFSAYDVGRQYGSIFNVSFFLRSLKLDGLLFQLRRPTEEEGGEVYFSIYLEMGKVLISSVPNGVSLTAPIFVTNGEKQLLQVEVQNGWVIFEHAGLRYGIGEIPEVNVNNGDHIYVGGLPGNLDSDVWGGHYKGCLQDLRLDSVRLDVNAWNSSDEEEVYLPSNAENIKKGCVSDNTCKRNPCLNGGECTITFNDFTCSCREEYTGKTCETRVWCISSPCVNGGRCVDLPDGYECVYNATFENNPVHYSVGGFLAEPVSNVYVELRTRSKNAVLLRASWGSDMLMVGLLDSSVQVEIQNGNSVEMFTFTGVRQVADGKWHRVNISMVENGYNSSSWFITVDGITDVTSGLMPTGSLHFLNERGTTVVVAESFTGCLGALRVGGVYLPFADDYKAPQQSQFHVEGKAKINLGCTSAPVCDSDPCLNGATCEDIFNKFNCVCEFGWEGEQCETDADDCTSQPCIHGSCKDYLAGFECSCHPGYAGTLCDEDINECESNPCRNGGSCLDRFNMFVCECPPGYSGPICDTNVCFLLFCSVSANIQNTKYFKKAEAWHFLKQAETADTIKKNCFENSLQSLSSVLLQKQSHRQGIPWLLVAIPLLCFCVLLTIIGLTFMLITARKKRQSEGAYSPSAQELAGARLEMDSMLKVPPEERLI</sequence>
<evidence type="ECO:0000256" key="6">
    <source>
        <dbReference type="ARBA" id="ARBA00022692"/>
    </source>
</evidence>
<feature type="disulfide bond" evidence="20">
    <location>
        <begin position="1237"/>
        <end position="1246"/>
    </location>
</feature>
<feature type="domain" description="EGF-like" evidence="23">
    <location>
        <begin position="192"/>
        <end position="228"/>
    </location>
</feature>
<dbReference type="GO" id="GO:0051241">
    <property type="term" value="P:negative regulation of multicellular organismal process"/>
    <property type="evidence" value="ECO:0007669"/>
    <property type="project" value="UniProtKB-ARBA"/>
</dbReference>
<dbReference type="Gene3D" id="2.10.25.10">
    <property type="entry name" value="Laminin"/>
    <property type="match status" value="18"/>
</dbReference>
<feature type="disulfide bond" evidence="20">
    <location>
        <begin position="1275"/>
        <end position="1284"/>
    </location>
</feature>
<dbReference type="InterPro" id="IPR018097">
    <property type="entry name" value="EGF_Ca-bd_CS"/>
</dbReference>
<evidence type="ECO:0000256" key="19">
    <source>
        <dbReference type="ARBA" id="ARBA00080891"/>
    </source>
</evidence>
<dbReference type="Pfam" id="PF00008">
    <property type="entry name" value="EGF"/>
    <property type="match status" value="14"/>
</dbReference>
<dbReference type="InterPro" id="IPR013032">
    <property type="entry name" value="EGF-like_CS"/>
</dbReference>
<dbReference type="InterPro" id="IPR001881">
    <property type="entry name" value="EGF-like_Ca-bd_dom"/>
</dbReference>
<comment type="similarity">
    <text evidence="17">Belongs to the Crumbs protein family.</text>
</comment>
<evidence type="ECO:0000256" key="17">
    <source>
        <dbReference type="ARBA" id="ARBA00060989"/>
    </source>
</evidence>
<dbReference type="PROSITE" id="PS00010">
    <property type="entry name" value="ASX_HYDROXYL"/>
    <property type="match status" value="12"/>
</dbReference>
<feature type="domain" description="EGF-like" evidence="23">
    <location>
        <begin position="78"/>
        <end position="114"/>
    </location>
</feature>
<dbReference type="FunFam" id="2.10.25.10:FF:000039">
    <property type="entry name" value="Crumbs cell polarity complex component 1"/>
    <property type="match status" value="1"/>
</dbReference>
<keyword evidence="8" id="KW-0732">Signal</keyword>
<evidence type="ECO:0000256" key="8">
    <source>
        <dbReference type="ARBA" id="ARBA00022729"/>
    </source>
</evidence>
<reference evidence="24" key="1">
    <citation type="submission" date="2025-08" db="UniProtKB">
        <authorList>
            <consortium name="Ensembl"/>
        </authorList>
    </citation>
    <scope>IDENTIFICATION</scope>
</reference>
<dbReference type="FunFam" id="2.10.25.10:FF:000143">
    <property type="entry name" value="Protein crumbs 1"/>
    <property type="match status" value="1"/>
</dbReference>
<feature type="domain" description="EGF-like" evidence="23">
    <location>
        <begin position="13"/>
        <end position="52"/>
    </location>
</feature>
<dbReference type="SMART" id="SM00181">
    <property type="entry name" value="EGF"/>
    <property type="match status" value="17"/>
</dbReference>
<dbReference type="GO" id="GO:0007219">
    <property type="term" value="P:Notch signaling pathway"/>
    <property type="evidence" value="ECO:0007669"/>
    <property type="project" value="TreeGrafter"/>
</dbReference>
<dbReference type="PROSITE" id="PS01186">
    <property type="entry name" value="EGF_2"/>
    <property type="match status" value="13"/>
</dbReference>
<feature type="domain" description="EGF-like" evidence="23">
    <location>
        <begin position="1249"/>
        <end position="1285"/>
    </location>
</feature>
<keyword evidence="12 21" id="KW-0472">Membrane</keyword>
<dbReference type="GO" id="GO:0045944">
    <property type="term" value="P:positive regulation of transcription by RNA polymerase II"/>
    <property type="evidence" value="ECO:0007669"/>
    <property type="project" value="UniProtKB-ARBA"/>
</dbReference>
<dbReference type="PRINTS" id="PR00010">
    <property type="entry name" value="EGFBLOOD"/>
</dbReference>
<evidence type="ECO:0000256" key="13">
    <source>
        <dbReference type="ARBA" id="ARBA00023157"/>
    </source>
</evidence>
<feature type="domain" description="EGF-like" evidence="23">
    <location>
        <begin position="230"/>
        <end position="266"/>
    </location>
</feature>
<dbReference type="FunFam" id="2.10.25.10:FF:000309">
    <property type="entry name" value="Uncharacterized protein, isoform A"/>
    <property type="match status" value="1"/>
</dbReference>
<dbReference type="GO" id="GO:0042995">
    <property type="term" value="C:cell projection"/>
    <property type="evidence" value="ECO:0007669"/>
    <property type="project" value="UniProtKB-SubCell"/>
</dbReference>
<feature type="disulfide bond" evidence="20">
    <location>
        <begin position="256"/>
        <end position="265"/>
    </location>
</feature>
<evidence type="ECO:0000256" key="3">
    <source>
        <dbReference type="ARBA" id="ARBA00022473"/>
    </source>
</evidence>
<comment type="caution">
    <text evidence="20">Lacks conserved residue(s) required for the propagation of feature annotation.</text>
</comment>
<evidence type="ECO:0000256" key="7">
    <source>
        <dbReference type="ARBA" id="ARBA00022723"/>
    </source>
</evidence>
<evidence type="ECO:0000256" key="20">
    <source>
        <dbReference type="PROSITE-ProRule" id="PRU00076"/>
    </source>
</evidence>
<evidence type="ECO:0000256" key="16">
    <source>
        <dbReference type="ARBA" id="ARBA00023273"/>
    </source>
</evidence>
<dbReference type="GO" id="GO:0005911">
    <property type="term" value="C:cell-cell junction"/>
    <property type="evidence" value="ECO:0007669"/>
    <property type="project" value="UniProtKB-ARBA"/>
</dbReference>
<evidence type="ECO:0000256" key="18">
    <source>
        <dbReference type="ARBA" id="ARBA00072415"/>
    </source>
</evidence>
<dbReference type="FunFam" id="2.10.25.10:FF:000279">
    <property type="entry name" value="Neurogenic locus notch 1"/>
    <property type="match status" value="1"/>
</dbReference>
<dbReference type="PANTHER" id="PTHR12916">
    <property type="entry name" value="CYTOCHROME C OXIDASE POLYPEPTIDE VIC-2"/>
    <property type="match status" value="1"/>
</dbReference>
<dbReference type="Proteomes" id="UP000261620">
    <property type="component" value="Unplaced"/>
</dbReference>
<feature type="disulfide bond" evidence="20">
    <location>
        <begin position="333"/>
        <end position="342"/>
    </location>
</feature>
<feature type="domain" description="EGF-like" evidence="23">
    <location>
        <begin position="1174"/>
        <end position="1210"/>
    </location>
</feature>
<dbReference type="GO" id="GO:0005112">
    <property type="term" value="F:Notch binding"/>
    <property type="evidence" value="ECO:0007669"/>
    <property type="project" value="TreeGrafter"/>
</dbReference>
<keyword evidence="11 21" id="KW-1133">Transmembrane helix</keyword>
<evidence type="ECO:0000256" key="10">
    <source>
        <dbReference type="ARBA" id="ARBA00022837"/>
    </source>
</evidence>
<dbReference type="SUPFAM" id="SSF57184">
    <property type="entry name" value="Growth factor receptor domain"/>
    <property type="match status" value="2"/>
</dbReference>